<accession>A0ABT2WBZ7</accession>
<dbReference type="PROSITE" id="PS00809">
    <property type="entry name" value="ADP_GLC_PYROPHOSPH_2"/>
    <property type="match status" value="1"/>
</dbReference>
<keyword evidence="7 9" id="KW-0320">Glycogen biosynthesis</keyword>
<keyword evidence="13" id="KW-1185">Reference proteome</keyword>
<feature type="domain" description="Nucleotidyl transferase" evidence="10">
    <location>
        <begin position="6"/>
        <end position="259"/>
    </location>
</feature>
<feature type="site" description="Could play a key role in the communication between the regulatory and the substrate sites" evidence="9">
    <location>
        <position position="58"/>
    </location>
</feature>
<dbReference type="SUPFAM" id="SSF51161">
    <property type="entry name" value="Trimeric LpxA-like enzymes"/>
    <property type="match status" value="1"/>
</dbReference>
<keyword evidence="4 9" id="KW-0548">Nucleotidyltransferase</keyword>
<evidence type="ECO:0000256" key="9">
    <source>
        <dbReference type="HAMAP-Rule" id="MF_00624"/>
    </source>
</evidence>
<dbReference type="PROSITE" id="PS00810">
    <property type="entry name" value="ADP_GLC_PYROPHOSPH_3"/>
    <property type="match status" value="1"/>
</dbReference>
<feature type="binding site" evidence="9">
    <location>
        <position position="98"/>
    </location>
    <ligand>
        <name>alpha-D-glucose 1-phosphate</name>
        <dbReference type="ChEBI" id="CHEBI:58601"/>
    </ligand>
</feature>
<dbReference type="PANTHER" id="PTHR43523">
    <property type="entry name" value="GLUCOSE-1-PHOSPHATE ADENYLYLTRANSFERASE-RELATED"/>
    <property type="match status" value="1"/>
</dbReference>
<evidence type="ECO:0000256" key="3">
    <source>
        <dbReference type="ARBA" id="ARBA00022679"/>
    </source>
</evidence>
<dbReference type="Pfam" id="PF00483">
    <property type="entry name" value="NTP_transferase"/>
    <property type="match status" value="1"/>
</dbReference>
<dbReference type="CDD" id="cd02508">
    <property type="entry name" value="ADP_Glucose_PP"/>
    <property type="match status" value="1"/>
</dbReference>
<dbReference type="CDD" id="cd04651">
    <property type="entry name" value="LbH_G1P_AT_C"/>
    <property type="match status" value="1"/>
</dbReference>
<keyword evidence="6 9" id="KW-0067">ATP-binding</keyword>
<sequence>MKECVGMLLAGGEGKRLGLLTHDLAKPAVPFGGKYRIIDFTLSNCTNSSIFTVGVLTQYSPLELTKHIGNGQPWEMNRSDGGITVLSPYTAKHGGDWYSGTADAIYQNIHFIEQYNPKYVLVMSGDHIYQMDYQQLLKQHKEMKADATISVIEVPWEEASRFGILNTNEKLKIYEFEEKPKQPKNNLASMGIYVFTWEVLKRYLIKDAQLSTSSHDFGKDIIPAMLHDGLKLYAFKFQGYWKDVGTIQSYWEANMDLLKEDSELDLDNKKWRIYTNNSHFPPQFICGSATVKNSIVNDGCKILGGGIEKSILFRDVEIQKDAVVTQSILHSGVKVGRKCVLEKVIVMENTIIPDGTHIVAASSDDPVVINQEILEQKTYVIGGENR</sequence>
<organism evidence="12 13">
    <name type="scientific">Pallidibacillus thermolactis</name>
    <dbReference type="NCBI Taxonomy" id="251051"/>
    <lineage>
        <taxon>Bacteria</taxon>
        <taxon>Bacillati</taxon>
        <taxon>Bacillota</taxon>
        <taxon>Bacilli</taxon>
        <taxon>Bacillales</taxon>
        <taxon>Bacillaceae</taxon>
        <taxon>Pallidibacillus</taxon>
    </lineage>
</organism>
<comment type="similarity">
    <text evidence="1 9">Belongs to the bacterial/plant glucose-1-phosphate adenylyltransferase family.</text>
</comment>
<dbReference type="PROSITE" id="PS00808">
    <property type="entry name" value="ADP_GLC_PYROPHOSPH_1"/>
    <property type="match status" value="1"/>
</dbReference>
<evidence type="ECO:0000313" key="12">
    <source>
        <dbReference type="EMBL" id="MCU9593015.1"/>
    </source>
</evidence>
<evidence type="ECO:0000259" key="10">
    <source>
        <dbReference type="Pfam" id="PF00483"/>
    </source>
</evidence>
<evidence type="ECO:0000313" key="13">
    <source>
        <dbReference type="Proteomes" id="UP001208656"/>
    </source>
</evidence>
<dbReference type="Gene3D" id="2.160.10.10">
    <property type="entry name" value="Hexapeptide repeat proteins"/>
    <property type="match status" value="1"/>
</dbReference>
<dbReference type="InterPro" id="IPR056818">
    <property type="entry name" value="GlmU/GlgC-like_hexapep"/>
</dbReference>
<evidence type="ECO:0000256" key="6">
    <source>
        <dbReference type="ARBA" id="ARBA00022840"/>
    </source>
</evidence>
<dbReference type="InterPro" id="IPR011004">
    <property type="entry name" value="Trimer_LpxA-like_sf"/>
</dbReference>
<evidence type="ECO:0000256" key="4">
    <source>
        <dbReference type="ARBA" id="ARBA00022695"/>
    </source>
</evidence>
<dbReference type="InterPro" id="IPR005836">
    <property type="entry name" value="ADP_Glu_pyroP_CS"/>
</dbReference>
<dbReference type="NCBIfam" id="NF003670">
    <property type="entry name" value="PRK05293.1"/>
    <property type="match status" value="1"/>
</dbReference>
<proteinExistence type="inferred from homology"/>
<dbReference type="Gene3D" id="3.90.550.10">
    <property type="entry name" value="Spore Coat Polysaccharide Biosynthesis Protein SpsA, Chain A"/>
    <property type="match status" value="1"/>
</dbReference>
<comment type="caution">
    <text evidence="12">The sequence shown here is derived from an EMBL/GenBank/DDBJ whole genome shotgun (WGS) entry which is preliminary data.</text>
</comment>
<dbReference type="InterPro" id="IPR005835">
    <property type="entry name" value="NTP_transferase_dom"/>
</dbReference>
<dbReference type="Pfam" id="PF24894">
    <property type="entry name" value="Hexapep_GlmU"/>
    <property type="match status" value="1"/>
</dbReference>
<comment type="catalytic activity">
    <reaction evidence="9">
        <text>alpha-D-glucose 1-phosphate + ATP + H(+) = ADP-alpha-D-glucose + diphosphate</text>
        <dbReference type="Rhea" id="RHEA:12120"/>
        <dbReference type="ChEBI" id="CHEBI:15378"/>
        <dbReference type="ChEBI" id="CHEBI:30616"/>
        <dbReference type="ChEBI" id="CHEBI:33019"/>
        <dbReference type="ChEBI" id="CHEBI:57498"/>
        <dbReference type="ChEBI" id="CHEBI:58601"/>
        <dbReference type="EC" id="2.7.7.27"/>
    </reaction>
</comment>
<feature type="domain" description="Glucose-1-phosphate adenylyltransferase/Bifunctional protein GlmU-like C-terminal hexapeptide" evidence="11">
    <location>
        <begin position="289"/>
        <end position="362"/>
    </location>
</feature>
<evidence type="ECO:0000259" key="11">
    <source>
        <dbReference type="Pfam" id="PF24894"/>
    </source>
</evidence>
<dbReference type="NCBIfam" id="TIGR02091">
    <property type="entry name" value="glgC"/>
    <property type="match status" value="1"/>
</dbReference>
<gene>
    <name evidence="9" type="primary">glgC</name>
    <name evidence="12" type="ORF">OEV82_00925</name>
</gene>
<reference evidence="12 13" key="1">
    <citation type="submission" date="2022-10" db="EMBL/GenBank/DDBJ databases">
        <title>Description of Fervidibacillus gen. nov. in the family Fervidibacillaceae fam. nov. with two species, Fervidibacillus albus sp. nov., and Fervidibacillus halotolerans sp. nov., isolated from tidal flat sediments.</title>
        <authorList>
            <person name="Kwon K.K."/>
            <person name="Yang S.-H."/>
        </authorList>
    </citation>
    <scope>NUCLEOTIDE SEQUENCE [LARGE SCALE GENOMIC DNA]</scope>
    <source>
        <strain evidence="12 13">DSM 23332</strain>
    </source>
</reference>
<dbReference type="Proteomes" id="UP001208656">
    <property type="component" value="Unassembled WGS sequence"/>
</dbReference>
<evidence type="ECO:0000256" key="7">
    <source>
        <dbReference type="ARBA" id="ARBA00023056"/>
    </source>
</evidence>
<comment type="pathway">
    <text evidence="9">Glycan biosynthesis; glycogen biosynthesis.</text>
</comment>
<comment type="function">
    <text evidence="9">Involved in the biosynthesis of ADP-glucose, a building block required for the elongation reactions to produce glycogen. Catalyzes the reaction between ATP and alpha-D-glucose 1-phosphate (G1P) to produce pyrophosphate and ADP-Glc.</text>
</comment>
<evidence type="ECO:0000256" key="1">
    <source>
        <dbReference type="ARBA" id="ARBA00010443"/>
    </source>
</evidence>
<feature type="binding site" evidence="9">
    <location>
        <position position="163"/>
    </location>
    <ligand>
        <name>alpha-D-glucose 1-phosphate</name>
        <dbReference type="ChEBI" id="CHEBI:58601"/>
    </ligand>
</feature>
<comment type="subunit">
    <text evidence="9">Homotetramer.</text>
</comment>
<protein>
    <recommendedName>
        <fullName evidence="9">Glucose-1-phosphate adenylyltransferase</fullName>
        <ecNumber evidence="9">2.7.7.27</ecNumber>
    </recommendedName>
    <alternativeName>
        <fullName evidence="9">ADP-glucose pyrophosphorylase</fullName>
        <shortName evidence="9">ADPGlc PPase</shortName>
    </alternativeName>
    <alternativeName>
        <fullName evidence="9">ADP-glucose synthase</fullName>
    </alternativeName>
</protein>
<keyword evidence="2 9" id="KW-0321">Glycogen metabolism</keyword>
<dbReference type="InterPro" id="IPR011831">
    <property type="entry name" value="ADP-Glc_PPase"/>
</dbReference>
<dbReference type="PANTHER" id="PTHR43523:SF2">
    <property type="entry name" value="GLUCOSE-1-PHOSPHATE ADENYLYLTRANSFERASE"/>
    <property type="match status" value="1"/>
</dbReference>
<dbReference type="InterPro" id="IPR023049">
    <property type="entry name" value="GlgC_bac"/>
</dbReference>
<evidence type="ECO:0000256" key="8">
    <source>
        <dbReference type="ARBA" id="ARBA00023277"/>
    </source>
</evidence>
<dbReference type="RefSeq" id="WP_263060716.1">
    <property type="nucleotide sequence ID" value="NZ_JAOUSE010000002.1"/>
</dbReference>
<dbReference type="SUPFAM" id="SSF53448">
    <property type="entry name" value="Nucleotide-diphospho-sugar transferases"/>
    <property type="match status" value="1"/>
</dbReference>
<dbReference type="InterPro" id="IPR029044">
    <property type="entry name" value="Nucleotide-diphossugar_trans"/>
</dbReference>
<name>A0ABT2WBZ7_9BACI</name>
<feature type="binding site" evidence="9">
    <location>
        <position position="189"/>
    </location>
    <ligand>
        <name>alpha-D-glucose 1-phosphate</name>
        <dbReference type="ChEBI" id="CHEBI:58601"/>
    </ligand>
</feature>
<dbReference type="HAMAP" id="MF_00624">
    <property type="entry name" value="GlgC"/>
    <property type="match status" value="1"/>
</dbReference>
<feature type="binding site" evidence="9">
    <location>
        <begin position="178"/>
        <end position="179"/>
    </location>
    <ligand>
        <name>alpha-D-glucose 1-phosphate</name>
        <dbReference type="ChEBI" id="CHEBI:58601"/>
    </ligand>
</feature>
<dbReference type="GO" id="GO:0008878">
    <property type="term" value="F:glucose-1-phosphate adenylyltransferase activity"/>
    <property type="evidence" value="ECO:0007669"/>
    <property type="project" value="UniProtKB-EC"/>
</dbReference>
<keyword evidence="3 9" id="KW-0808">Transferase</keyword>
<keyword evidence="8 9" id="KW-0119">Carbohydrate metabolism</keyword>
<dbReference type="EC" id="2.7.7.27" evidence="9"/>
<dbReference type="EMBL" id="JAOUSE010000002">
    <property type="protein sequence ID" value="MCU9593015.1"/>
    <property type="molecule type" value="Genomic_DNA"/>
</dbReference>
<feature type="site" description="Could play a key role in the communication between the regulatory and the substrate sites" evidence="9">
    <location>
        <position position="97"/>
    </location>
</feature>
<keyword evidence="5 9" id="KW-0547">Nucleotide-binding</keyword>
<evidence type="ECO:0000256" key="2">
    <source>
        <dbReference type="ARBA" id="ARBA00022600"/>
    </source>
</evidence>
<evidence type="ECO:0000256" key="5">
    <source>
        <dbReference type="ARBA" id="ARBA00022741"/>
    </source>
</evidence>